<evidence type="ECO:0000256" key="7">
    <source>
        <dbReference type="ARBA" id="ARBA00023002"/>
    </source>
</evidence>
<evidence type="ECO:0000256" key="5">
    <source>
        <dbReference type="ARBA" id="ARBA00022832"/>
    </source>
</evidence>
<dbReference type="RefSeq" id="WP_085441871.1">
    <property type="nucleotide sequence ID" value="NZ_LVJN01000018.1"/>
</dbReference>
<dbReference type="PANTHER" id="PTHR42879">
    <property type="entry name" value="3-OXOACYL-(ACYL-CARRIER-PROTEIN) REDUCTASE"/>
    <property type="match status" value="1"/>
</dbReference>
<dbReference type="InterPro" id="IPR050259">
    <property type="entry name" value="SDR"/>
</dbReference>
<keyword evidence="7 12" id="KW-0560">Oxidoreductase</keyword>
<evidence type="ECO:0000313" key="14">
    <source>
        <dbReference type="EMBL" id="OSM05247.1"/>
    </source>
</evidence>
<keyword evidence="6 11" id="KW-0521">NADP</keyword>
<dbReference type="InterPro" id="IPR036291">
    <property type="entry name" value="NAD(P)-bd_dom_sf"/>
</dbReference>
<dbReference type="FunFam" id="3.40.50.720:FF:000037">
    <property type="entry name" value="3-oxoacyl-[acyl-carrier-protein] reductase FabG"/>
    <property type="match status" value="1"/>
</dbReference>
<dbReference type="GO" id="GO:0030497">
    <property type="term" value="P:fatty acid elongation"/>
    <property type="evidence" value="ECO:0007669"/>
    <property type="project" value="UniProtKB-ARBA"/>
</dbReference>
<dbReference type="PROSITE" id="PS00061">
    <property type="entry name" value="ADH_SHORT"/>
    <property type="match status" value="1"/>
</dbReference>
<evidence type="ECO:0000256" key="12">
    <source>
        <dbReference type="RuleBase" id="RU366074"/>
    </source>
</evidence>
<feature type="binding site" evidence="11">
    <location>
        <begin position="152"/>
        <end position="156"/>
    </location>
    <ligand>
        <name>NADP(+)</name>
        <dbReference type="ChEBI" id="CHEBI:58349"/>
    </ligand>
</feature>
<dbReference type="InterPro" id="IPR002347">
    <property type="entry name" value="SDR_fam"/>
</dbReference>
<dbReference type="EMBL" id="LVJN01000018">
    <property type="protein sequence ID" value="OSM05247.1"/>
    <property type="molecule type" value="Genomic_DNA"/>
</dbReference>
<feature type="binding site" evidence="11">
    <location>
        <position position="185"/>
    </location>
    <ligand>
        <name>NADP(+)</name>
        <dbReference type="ChEBI" id="CHEBI:58349"/>
    </ligand>
</feature>
<keyword evidence="5 12" id="KW-0276">Fatty acid metabolism</keyword>
<dbReference type="STRING" id="1434232.MAIT1_03412"/>
<evidence type="ECO:0000256" key="2">
    <source>
        <dbReference type="ARBA" id="ARBA00006484"/>
    </source>
</evidence>
<keyword evidence="9 12" id="KW-0275">Fatty acid biosynthesis</keyword>
<evidence type="ECO:0000256" key="9">
    <source>
        <dbReference type="ARBA" id="ARBA00023160"/>
    </source>
</evidence>
<dbReference type="Gene3D" id="3.40.50.720">
    <property type="entry name" value="NAD(P)-binding Rossmann-like Domain"/>
    <property type="match status" value="1"/>
</dbReference>
<keyword evidence="15" id="KW-1185">Reference proteome</keyword>
<evidence type="ECO:0000256" key="4">
    <source>
        <dbReference type="ARBA" id="ARBA00022516"/>
    </source>
</evidence>
<dbReference type="AlphaFoldDB" id="A0A1Y2K7F0"/>
<dbReference type="SUPFAM" id="SSF51735">
    <property type="entry name" value="NAD(P)-binding Rossmann-fold domains"/>
    <property type="match status" value="1"/>
</dbReference>
<organism evidence="14 15">
    <name type="scientific">Magnetofaba australis IT-1</name>
    <dbReference type="NCBI Taxonomy" id="1434232"/>
    <lineage>
        <taxon>Bacteria</taxon>
        <taxon>Pseudomonadati</taxon>
        <taxon>Pseudomonadota</taxon>
        <taxon>Magnetococcia</taxon>
        <taxon>Magnetococcales</taxon>
        <taxon>Magnetococcaceae</taxon>
        <taxon>Magnetofaba</taxon>
    </lineage>
</organism>
<dbReference type="OrthoDB" id="9804774at2"/>
<accession>A0A1Y2K7F0</accession>
<feature type="binding site" evidence="11">
    <location>
        <position position="35"/>
    </location>
    <ligand>
        <name>NADP(+)</name>
        <dbReference type="ChEBI" id="CHEBI:58349"/>
    </ligand>
</feature>
<comment type="function">
    <text evidence="12">Catalyzes the NADPH-dependent reduction of beta-ketoacyl-ACP substrates to beta-hydroxyacyl-ACP products, the first reductive step in the elongation cycle of fatty acid biosynthesis.</text>
</comment>
<evidence type="ECO:0000256" key="11">
    <source>
        <dbReference type="PIRSR" id="PIRSR611284-2"/>
    </source>
</evidence>
<feature type="binding site" evidence="11">
    <location>
        <position position="87"/>
    </location>
    <ligand>
        <name>NADP(+)</name>
        <dbReference type="ChEBI" id="CHEBI:58349"/>
    </ligand>
</feature>
<evidence type="ECO:0000256" key="10">
    <source>
        <dbReference type="PIRSR" id="PIRSR611284-1"/>
    </source>
</evidence>
<comment type="similarity">
    <text evidence="2 12">Belongs to the short-chain dehydrogenases/reductases (SDR) family.</text>
</comment>
<dbReference type="Proteomes" id="UP000194003">
    <property type="component" value="Unassembled WGS sequence"/>
</dbReference>
<feature type="binding site" evidence="11">
    <location>
        <begin position="10"/>
        <end position="13"/>
    </location>
    <ligand>
        <name>NADP(+)</name>
        <dbReference type="ChEBI" id="CHEBI:58349"/>
    </ligand>
</feature>
<comment type="caution">
    <text evidence="14">The sequence shown here is derived from an EMBL/GenBank/DDBJ whole genome shotgun (WGS) entry which is preliminary data.</text>
</comment>
<dbReference type="Pfam" id="PF13561">
    <property type="entry name" value="adh_short_C2"/>
    <property type="match status" value="1"/>
</dbReference>
<dbReference type="NCBIfam" id="NF004197">
    <property type="entry name" value="PRK05653.1-1"/>
    <property type="match status" value="1"/>
</dbReference>
<gene>
    <name evidence="14" type="ORF">MAIT1_03412</name>
</gene>
<dbReference type="NCBIfam" id="NF005559">
    <property type="entry name" value="PRK07231.1"/>
    <property type="match status" value="1"/>
</dbReference>
<dbReference type="SMART" id="SM00822">
    <property type="entry name" value="PKS_KR"/>
    <property type="match status" value="1"/>
</dbReference>
<keyword evidence="8 12" id="KW-0443">Lipid metabolism</keyword>
<evidence type="ECO:0000256" key="8">
    <source>
        <dbReference type="ARBA" id="ARBA00023098"/>
    </source>
</evidence>
<keyword evidence="4 12" id="KW-0444">Lipid biosynthesis</keyword>
<dbReference type="PRINTS" id="PR00081">
    <property type="entry name" value="GDHRDH"/>
</dbReference>
<name>A0A1Y2K7F0_9PROT</name>
<dbReference type="InterPro" id="IPR020904">
    <property type="entry name" value="Sc_DH/Rdtase_CS"/>
</dbReference>
<reference evidence="14 15" key="1">
    <citation type="journal article" date="2016" name="BMC Genomics">
        <title>Combined genomic and structural analyses of a cultured magnetotactic bacterium reveals its niche adaptation to a dynamic environment.</title>
        <authorList>
            <person name="Araujo A.C."/>
            <person name="Morillo V."/>
            <person name="Cypriano J."/>
            <person name="Teixeira L.C."/>
            <person name="Leao P."/>
            <person name="Lyra S."/>
            <person name="Almeida L.G."/>
            <person name="Bazylinski D.A."/>
            <person name="Vasconcellos A.T."/>
            <person name="Abreu F."/>
            <person name="Lins U."/>
        </authorList>
    </citation>
    <scope>NUCLEOTIDE SEQUENCE [LARGE SCALE GENOMIC DNA]</scope>
    <source>
        <strain evidence="14 15">IT-1</strain>
    </source>
</reference>
<dbReference type="InterPro" id="IPR057326">
    <property type="entry name" value="KR_dom"/>
</dbReference>
<evidence type="ECO:0000256" key="1">
    <source>
        <dbReference type="ARBA" id="ARBA00005194"/>
    </source>
</evidence>
<feature type="domain" description="Ketoreductase" evidence="13">
    <location>
        <begin position="4"/>
        <end position="183"/>
    </location>
</feature>
<dbReference type="GO" id="GO:0004316">
    <property type="term" value="F:3-oxoacyl-[acyl-carrier-protein] reductase (NADPH) activity"/>
    <property type="evidence" value="ECO:0007669"/>
    <property type="project" value="UniProtKB-UniRule"/>
</dbReference>
<dbReference type="NCBIfam" id="TIGR01830">
    <property type="entry name" value="3oxo_ACP_reduc"/>
    <property type="match status" value="1"/>
</dbReference>
<dbReference type="GO" id="GO:0051287">
    <property type="term" value="F:NAD binding"/>
    <property type="evidence" value="ECO:0007669"/>
    <property type="project" value="UniProtKB-UniRule"/>
</dbReference>
<dbReference type="NCBIfam" id="NF009466">
    <property type="entry name" value="PRK12826.1-2"/>
    <property type="match status" value="1"/>
</dbReference>
<dbReference type="CDD" id="cd05333">
    <property type="entry name" value="BKR_SDR_c"/>
    <property type="match status" value="1"/>
</dbReference>
<comment type="subunit">
    <text evidence="12">Homotetramer.</text>
</comment>
<dbReference type="InterPro" id="IPR011284">
    <property type="entry name" value="3oxo_ACP_reduc"/>
</dbReference>
<evidence type="ECO:0000256" key="3">
    <source>
        <dbReference type="ARBA" id="ARBA00012948"/>
    </source>
</evidence>
<comment type="catalytic activity">
    <reaction evidence="12">
        <text>a (3R)-hydroxyacyl-[ACP] + NADP(+) = a 3-oxoacyl-[ACP] + NADPH + H(+)</text>
        <dbReference type="Rhea" id="RHEA:17397"/>
        <dbReference type="Rhea" id="RHEA-COMP:9916"/>
        <dbReference type="Rhea" id="RHEA-COMP:9945"/>
        <dbReference type="ChEBI" id="CHEBI:15378"/>
        <dbReference type="ChEBI" id="CHEBI:57783"/>
        <dbReference type="ChEBI" id="CHEBI:58349"/>
        <dbReference type="ChEBI" id="CHEBI:78776"/>
        <dbReference type="ChEBI" id="CHEBI:78827"/>
        <dbReference type="EC" id="1.1.1.100"/>
    </reaction>
</comment>
<evidence type="ECO:0000313" key="15">
    <source>
        <dbReference type="Proteomes" id="UP000194003"/>
    </source>
</evidence>
<dbReference type="PANTHER" id="PTHR42879:SF2">
    <property type="entry name" value="3-OXOACYL-[ACYL-CARRIER-PROTEIN] REDUCTASE FABG"/>
    <property type="match status" value="1"/>
</dbReference>
<feature type="active site" description="Proton acceptor" evidence="10">
    <location>
        <position position="152"/>
    </location>
</feature>
<evidence type="ECO:0000259" key="13">
    <source>
        <dbReference type="SMART" id="SM00822"/>
    </source>
</evidence>
<protein>
    <recommendedName>
        <fullName evidence="3 12">3-oxoacyl-[acyl-carrier-protein] reductase</fullName>
        <ecNumber evidence="3 12">1.1.1.100</ecNumber>
    </recommendedName>
</protein>
<sequence>MKDRVALVTGSTRGIGKSIALDLARRGAHVVVSGTNQEKIAQTVAEIEALGVQALGVSADLSQSESAAQLIDAAMGKFGRIDILVNNAGITRDGLMLRMKEDDWEAVLNVNLSSVFRLVKLALKPMMKARFGRIINITSVVGFTGNPGQANYTAAKAGLVGFSRSVAREVAPRGITVNCVAPGFIATDMTEALNDQAREAILSQIPTGAMGSAEDIAGAVAYLAAESTSYVTGETLHVNGGMYMG</sequence>
<dbReference type="EC" id="1.1.1.100" evidence="3 12"/>
<evidence type="ECO:0000256" key="6">
    <source>
        <dbReference type="ARBA" id="ARBA00022857"/>
    </source>
</evidence>
<dbReference type="UniPathway" id="UPA00094"/>
<comment type="pathway">
    <text evidence="1 12">Lipid metabolism; fatty acid biosynthesis.</text>
</comment>
<proteinExistence type="inferred from homology"/>
<dbReference type="PRINTS" id="PR00080">
    <property type="entry name" value="SDRFAMILY"/>
</dbReference>